<dbReference type="CDD" id="cd07374">
    <property type="entry name" value="CYTH-like_Pase"/>
    <property type="match status" value="1"/>
</dbReference>
<dbReference type="PROSITE" id="PS51707">
    <property type="entry name" value="CYTH"/>
    <property type="match status" value="1"/>
</dbReference>
<dbReference type="Gene3D" id="2.40.320.10">
    <property type="entry name" value="Hypothetical Protein Pfu-838710-001"/>
    <property type="match status" value="1"/>
</dbReference>
<gene>
    <name evidence="2" type="ORF">M569_09338</name>
</gene>
<reference evidence="2 3" key="1">
    <citation type="journal article" date="2013" name="BMC Genomics">
        <title>The miniature genome of a carnivorous plant Genlisea aurea contains a low number of genes and short non-coding sequences.</title>
        <authorList>
            <person name="Leushkin E.V."/>
            <person name="Sutormin R.A."/>
            <person name="Nabieva E.R."/>
            <person name="Penin A.A."/>
            <person name="Kondrashov A.S."/>
            <person name="Logacheva M.D."/>
        </authorList>
    </citation>
    <scope>NUCLEOTIDE SEQUENCE [LARGE SCALE GENOMIC DNA]</scope>
</reference>
<dbReference type="AlphaFoldDB" id="S8CL37"/>
<accession>S8CL37</accession>
<feature type="non-terminal residue" evidence="2">
    <location>
        <position position="202"/>
    </location>
</feature>
<dbReference type="EMBL" id="AUSU01004225">
    <property type="protein sequence ID" value="EPS65441.1"/>
    <property type="molecule type" value="Genomic_DNA"/>
</dbReference>
<dbReference type="Pfam" id="PF01928">
    <property type="entry name" value="CYTH"/>
    <property type="match status" value="1"/>
</dbReference>
<evidence type="ECO:0000313" key="2">
    <source>
        <dbReference type="EMBL" id="EPS65441.1"/>
    </source>
</evidence>
<dbReference type="GO" id="GO:0016462">
    <property type="term" value="F:pyrophosphatase activity"/>
    <property type="evidence" value="ECO:0007669"/>
    <property type="project" value="UniProtKB-ARBA"/>
</dbReference>
<dbReference type="PANTHER" id="PTHR34948">
    <property type="entry name" value="OS08G0299200 PROTEIN"/>
    <property type="match status" value="1"/>
</dbReference>
<dbReference type="InterPro" id="IPR023577">
    <property type="entry name" value="CYTH_domain"/>
</dbReference>
<organism evidence="2 3">
    <name type="scientific">Genlisea aurea</name>
    <dbReference type="NCBI Taxonomy" id="192259"/>
    <lineage>
        <taxon>Eukaryota</taxon>
        <taxon>Viridiplantae</taxon>
        <taxon>Streptophyta</taxon>
        <taxon>Embryophyta</taxon>
        <taxon>Tracheophyta</taxon>
        <taxon>Spermatophyta</taxon>
        <taxon>Magnoliopsida</taxon>
        <taxon>eudicotyledons</taxon>
        <taxon>Gunneridae</taxon>
        <taxon>Pentapetalae</taxon>
        <taxon>asterids</taxon>
        <taxon>lamiids</taxon>
        <taxon>Lamiales</taxon>
        <taxon>Lentibulariaceae</taxon>
        <taxon>Genlisea</taxon>
    </lineage>
</organism>
<keyword evidence="3" id="KW-1185">Reference proteome</keyword>
<dbReference type="OrthoDB" id="2160189at2759"/>
<dbReference type="SUPFAM" id="SSF55154">
    <property type="entry name" value="CYTH-like phosphatases"/>
    <property type="match status" value="1"/>
</dbReference>
<name>S8CL37_9LAMI</name>
<proteinExistence type="predicted"/>
<sequence>MEVEVKLRLRSAAEHQRLTEVLSPYHRRTVLQENLFFDGTNSELASNLAALRLRFYDADVRCVLSLKSKPQIAAGISRIEEQEEAIDPVLGRHCAAEPRRLFGAEFESSDIIRRAREEFDLASEPICLGGFRNVRGIYDWKGLKLEIDETHYSFGTSYEVECETSEPEIAKNMLEEMLTNNAVQYRYSSASKFAAFRAGKLL</sequence>
<evidence type="ECO:0000259" key="1">
    <source>
        <dbReference type="PROSITE" id="PS51707"/>
    </source>
</evidence>
<comment type="caution">
    <text evidence="2">The sequence shown here is derived from an EMBL/GenBank/DDBJ whole genome shotgun (WGS) entry which is preliminary data.</text>
</comment>
<dbReference type="Proteomes" id="UP000015453">
    <property type="component" value="Unassembled WGS sequence"/>
</dbReference>
<dbReference type="PANTHER" id="PTHR34948:SF2">
    <property type="entry name" value="TRIPHOSPHATE TUNNEL METALLOENZYME 3"/>
    <property type="match status" value="1"/>
</dbReference>
<feature type="domain" description="CYTH" evidence="1">
    <location>
        <begin position="1"/>
        <end position="200"/>
    </location>
</feature>
<protein>
    <submittedName>
        <fullName evidence="2">Adenylate cyclase</fullName>
    </submittedName>
</protein>
<dbReference type="InterPro" id="IPR033469">
    <property type="entry name" value="CYTH-like_dom_sf"/>
</dbReference>
<evidence type="ECO:0000313" key="3">
    <source>
        <dbReference type="Proteomes" id="UP000015453"/>
    </source>
</evidence>